<evidence type="ECO:0000256" key="1">
    <source>
        <dbReference type="SAM" id="MobiDB-lite"/>
    </source>
</evidence>
<accession>A0A517ZSX2</accession>
<feature type="region of interest" description="Disordered" evidence="1">
    <location>
        <begin position="440"/>
        <end position="460"/>
    </location>
</feature>
<dbReference type="Pfam" id="PF13401">
    <property type="entry name" value="AAA_22"/>
    <property type="match status" value="1"/>
</dbReference>
<dbReference type="SMART" id="SM00382">
    <property type="entry name" value="AAA"/>
    <property type="match status" value="1"/>
</dbReference>
<dbReference type="InterPro" id="IPR052026">
    <property type="entry name" value="ExeA_AAA_ATPase_DNA-bind"/>
</dbReference>
<dbReference type="Gene3D" id="3.40.50.300">
    <property type="entry name" value="P-loop containing nucleotide triphosphate hydrolases"/>
    <property type="match status" value="1"/>
</dbReference>
<name>A0A517ZSX2_9PLAN</name>
<dbReference type="PANTHER" id="PTHR35894:SF1">
    <property type="entry name" value="PHOSPHORIBULOKINASE _ URIDINE KINASE FAMILY"/>
    <property type="match status" value="1"/>
</dbReference>
<dbReference type="KEGG" id="sdyn:Mal52_40380"/>
<gene>
    <name evidence="3" type="ORF">Mal52_40380</name>
</gene>
<feature type="compositionally biased region" description="Basic residues" evidence="1">
    <location>
        <begin position="587"/>
        <end position="597"/>
    </location>
</feature>
<sequence length="605" mass="67142">MYESHFQFQRRPFSATPDSDCLFITDNIRETIAEFVISMQRGQGIGVLTGAAGMGKTLLCGRLAEELSEQFQVALLKNANFATRRSLLQSVLFELGQTYTGMAEQELRLELEKYCESALADSDGVALIIDEAHLMSQRLLEEVRCITNLTAGGIPLVRVVLSGQPALEETLAKPGMAALNQRIASQHYLESLSRFESKQYIEYRTNWGGANPQQIFTDDAMAAIAHAADGVPRALNQLCDHTLLLAFVSNQPCADAELVDEALEDLRQLPLHWNERKHIAGPLDALKKKSTDLAEFADADEDVEPFDFEAFSNDGMESIEIGGTSESPVENEILDEEVSLPVEEEEHIVYALAHDDEEISIEPVISESDDVIEMDRLELETENEEEVPMETIDISSQELPHKSSAIAGVVPLVDDHQSGAVMFEEELVIDRYAALDAERRERPPLTAASHTEEPKPEMPMETPVFEELEAVEELVTAEPVAADMQDVPTDSLELENENDTVQPVEEPTGDALEAANLNKSLKSHRNVIDQINALDFGEVATSEASDFDVVELEPAKPSQTLRHDRQPAATDQSATNETEESAVPRPNLRRLFTKLRRVQHERSGR</sequence>
<dbReference type="InterPro" id="IPR003593">
    <property type="entry name" value="AAA+_ATPase"/>
</dbReference>
<dbReference type="RefSeq" id="WP_145378010.1">
    <property type="nucleotide sequence ID" value="NZ_CP036276.1"/>
</dbReference>
<evidence type="ECO:0000259" key="2">
    <source>
        <dbReference type="SMART" id="SM00382"/>
    </source>
</evidence>
<dbReference type="SUPFAM" id="SSF52540">
    <property type="entry name" value="P-loop containing nucleoside triphosphate hydrolases"/>
    <property type="match status" value="1"/>
</dbReference>
<organism evidence="3 4">
    <name type="scientific">Symmachiella dynata</name>
    <dbReference type="NCBI Taxonomy" id="2527995"/>
    <lineage>
        <taxon>Bacteria</taxon>
        <taxon>Pseudomonadati</taxon>
        <taxon>Planctomycetota</taxon>
        <taxon>Planctomycetia</taxon>
        <taxon>Planctomycetales</taxon>
        <taxon>Planctomycetaceae</taxon>
        <taxon>Symmachiella</taxon>
    </lineage>
</organism>
<keyword evidence="4" id="KW-1185">Reference proteome</keyword>
<feature type="region of interest" description="Disordered" evidence="1">
    <location>
        <begin position="543"/>
        <end position="605"/>
    </location>
</feature>
<proteinExistence type="predicted"/>
<reference evidence="3 4" key="1">
    <citation type="submission" date="2019-02" db="EMBL/GenBank/DDBJ databases">
        <title>Deep-cultivation of Planctomycetes and their phenomic and genomic characterization uncovers novel biology.</title>
        <authorList>
            <person name="Wiegand S."/>
            <person name="Jogler M."/>
            <person name="Boedeker C."/>
            <person name="Pinto D."/>
            <person name="Vollmers J."/>
            <person name="Rivas-Marin E."/>
            <person name="Kohn T."/>
            <person name="Peeters S.H."/>
            <person name="Heuer A."/>
            <person name="Rast P."/>
            <person name="Oberbeckmann S."/>
            <person name="Bunk B."/>
            <person name="Jeske O."/>
            <person name="Meyerdierks A."/>
            <person name="Storesund J.E."/>
            <person name="Kallscheuer N."/>
            <person name="Luecker S."/>
            <person name="Lage O.M."/>
            <person name="Pohl T."/>
            <person name="Merkel B.J."/>
            <person name="Hornburger P."/>
            <person name="Mueller R.-W."/>
            <person name="Bruemmer F."/>
            <person name="Labrenz M."/>
            <person name="Spormann A.M."/>
            <person name="Op den Camp H."/>
            <person name="Overmann J."/>
            <person name="Amann R."/>
            <person name="Jetten M.S.M."/>
            <person name="Mascher T."/>
            <person name="Medema M.H."/>
            <person name="Devos D.P."/>
            <person name="Kaster A.-K."/>
            <person name="Ovreas L."/>
            <person name="Rohde M."/>
            <person name="Galperin M.Y."/>
            <person name="Jogler C."/>
        </authorList>
    </citation>
    <scope>NUCLEOTIDE SEQUENCE [LARGE SCALE GENOMIC DNA]</scope>
    <source>
        <strain evidence="3 4">Mal52</strain>
    </source>
</reference>
<protein>
    <recommendedName>
        <fullName evidence="2">AAA+ ATPase domain-containing protein</fullName>
    </recommendedName>
</protein>
<dbReference type="PANTHER" id="PTHR35894">
    <property type="entry name" value="GENERAL SECRETION PATHWAY PROTEIN A-RELATED"/>
    <property type="match status" value="1"/>
</dbReference>
<dbReference type="InterPro" id="IPR049945">
    <property type="entry name" value="AAA_22"/>
</dbReference>
<dbReference type="InterPro" id="IPR027417">
    <property type="entry name" value="P-loop_NTPase"/>
</dbReference>
<dbReference type="Proteomes" id="UP000319383">
    <property type="component" value="Chromosome"/>
</dbReference>
<feature type="domain" description="AAA+ ATPase" evidence="2">
    <location>
        <begin position="42"/>
        <end position="378"/>
    </location>
</feature>
<dbReference type="AlphaFoldDB" id="A0A517ZSX2"/>
<dbReference type="EMBL" id="CP036276">
    <property type="protein sequence ID" value="QDU45544.1"/>
    <property type="molecule type" value="Genomic_DNA"/>
</dbReference>
<evidence type="ECO:0000313" key="3">
    <source>
        <dbReference type="EMBL" id="QDU45544.1"/>
    </source>
</evidence>
<dbReference type="GO" id="GO:0016887">
    <property type="term" value="F:ATP hydrolysis activity"/>
    <property type="evidence" value="ECO:0007669"/>
    <property type="project" value="InterPro"/>
</dbReference>
<evidence type="ECO:0000313" key="4">
    <source>
        <dbReference type="Proteomes" id="UP000319383"/>
    </source>
</evidence>